<reference evidence="3 4" key="1">
    <citation type="submission" date="2016-10" db="EMBL/GenBank/DDBJ databases">
        <authorList>
            <person name="de Groot N.N."/>
        </authorList>
    </citation>
    <scope>NUCLEOTIDE SEQUENCE [LARGE SCALE GENOMIC DNA]</scope>
    <source>
        <strain evidence="3 4">CGMCC 4.1877</strain>
    </source>
</reference>
<dbReference type="GO" id="GO:0050313">
    <property type="term" value="F:sulfur dioxygenase activity"/>
    <property type="evidence" value="ECO:0007669"/>
    <property type="project" value="InterPro"/>
</dbReference>
<dbReference type="Pfam" id="PF00581">
    <property type="entry name" value="Rhodanese"/>
    <property type="match status" value="2"/>
</dbReference>
<feature type="domain" description="Rhodanese" evidence="2">
    <location>
        <begin position="282"/>
        <end position="369"/>
    </location>
</feature>
<dbReference type="SMART" id="SM00450">
    <property type="entry name" value="RHOD"/>
    <property type="match status" value="2"/>
</dbReference>
<sequence length="484" mass="49876">MPQDPIEAGTWQRSGDLVFRQYYLGCLSQASYLVGDRGTGCAVVVDPQRDVGQYLTDAAAEGLRIERVLETHVHADFLSGHLELAAATGAPISYGAGADVEFPIEPLPDGRTLSLGSVVLEVLHTPGHTPESICLLVRESAGAPPWGVLTGDTLFIGDVGRPDLLGGAGWSADALGRALYRSTRRLLELPDATRVFPAHGAGSACGKNLSTETSSTIGEQRRTNYALAPMPEDAFVAAVTEGQSVPPGYFAHTSHRNREAHPVLDESVPVPALSPAEADAAVAAGALLLDTRDPQDFAAGHLPGSINVGLGGRFAEVVGQLVDAETGLVLVGDEGTAGEARNRLARIGFDRVLGFLDGGVPAVPPARLRSAGRITADRLAGLGPHTQVVDVRGPGEIAGSGLVPGARPVPMPALVARLGELSPDAPTVVYCAGGYRSSAAASLLRSRGFARVDDLLGGFGAWAAGERPVELPAAGPAAPQPAGT</sequence>
<dbReference type="PROSITE" id="PS50206">
    <property type="entry name" value="RHODANESE_3"/>
    <property type="match status" value="2"/>
</dbReference>
<protein>
    <submittedName>
        <fullName evidence="3">Glyoxylase, beta-lactamase superfamily II</fullName>
    </submittedName>
</protein>
<dbReference type="Gene3D" id="3.60.15.10">
    <property type="entry name" value="Ribonuclease Z/Hydroxyacylglutathione hydrolase-like"/>
    <property type="match status" value="1"/>
</dbReference>
<dbReference type="PANTHER" id="PTHR43084">
    <property type="entry name" value="PERSULFIDE DIOXYGENASE ETHE1"/>
    <property type="match status" value="1"/>
</dbReference>
<dbReference type="InterPro" id="IPR001279">
    <property type="entry name" value="Metallo-B-lactamas"/>
</dbReference>
<dbReference type="InterPro" id="IPR001763">
    <property type="entry name" value="Rhodanese-like_dom"/>
</dbReference>
<dbReference type="FunFam" id="3.60.15.10:FF:000030">
    <property type="entry name" value="Metallo-beta-lactamase family protein"/>
    <property type="match status" value="1"/>
</dbReference>
<dbReference type="SUPFAM" id="SSF56281">
    <property type="entry name" value="Metallo-hydrolase/oxidoreductase"/>
    <property type="match status" value="1"/>
</dbReference>
<gene>
    <name evidence="3" type="ORF">SAMN05216207_102522</name>
</gene>
<dbReference type="PANTHER" id="PTHR43084:SF1">
    <property type="entry name" value="PERSULFIDE DIOXYGENASE ETHE1, MITOCHONDRIAL"/>
    <property type="match status" value="1"/>
</dbReference>
<dbReference type="AlphaFoldDB" id="A0A1I5D4M2"/>
<dbReference type="InterPro" id="IPR036866">
    <property type="entry name" value="RibonucZ/Hydroxyglut_hydro"/>
</dbReference>
<organism evidence="3 4">
    <name type="scientific">Pseudonocardia ammonioxydans</name>
    <dbReference type="NCBI Taxonomy" id="260086"/>
    <lineage>
        <taxon>Bacteria</taxon>
        <taxon>Bacillati</taxon>
        <taxon>Actinomycetota</taxon>
        <taxon>Actinomycetes</taxon>
        <taxon>Pseudonocardiales</taxon>
        <taxon>Pseudonocardiaceae</taxon>
        <taxon>Pseudonocardia</taxon>
    </lineage>
</organism>
<dbReference type="SUPFAM" id="SSF52821">
    <property type="entry name" value="Rhodanese/Cell cycle control phosphatase"/>
    <property type="match status" value="2"/>
</dbReference>
<dbReference type="RefSeq" id="WP_245773704.1">
    <property type="nucleotide sequence ID" value="NZ_FOUY01000025.1"/>
</dbReference>
<dbReference type="CDD" id="cd00158">
    <property type="entry name" value="RHOD"/>
    <property type="match status" value="1"/>
</dbReference>
<proteinExistence type="predicted"/>
<dbReference type="InterPro" id="IPR051682">
    <property type="entry name" value="Mito_Persulfide_Diox"/>
</dbReference>
<dbReference type="GO" id="GO:0006749">
    <property type="term" value="P:glutathione metabolic process"/>
    <property type="evidence" value="ECO:0007669"/>
    <property type="project" value="InterPro"/>
</dbReference>
<dbReference type="EMBL" id="FOUY01000025">
    <property type="protein sequence ID" value="SFN94165.1"/>
    <property type="molecule type" value="Genomic_DNA"/>
</dbReference>
<dbReference type="InterPro" id="IPR044528">
    <property type="entry name" value="POD-like_MBL-fold"/>
</dbReference>
<keyword evidence="4" id="KW-1185">Reference proteome</keyword>
<dbReference type="Pfam" id="PF00753">
    <property type="entry name" value="Lactamase_B"/>
    <property type="match status" value="1"/>
</dbReference>
<evidence type="ECO:0000313" key="4">
    <source>
        <dbReference type="Proteomes" id="UP000199614"/>
    </source>
</evidence>
<evidence type="ECO:0000313" key="3">
    <source>
        <dbReference type="EMBL" id="SFN94165.1"/>
    </source>
</evidence>
<keyword evidence="1" id="KW-0479">Metal-binding</keyword>
<feature type="domain" description="Rhodanese" evidence="2">
    <location>
        <begin position="382"/>
        <end position="471"/>
    </location>
</feature>
<dbReference type="SMART" id="SM00849">
    <property type="entry name" value="Lactamase_B"/>
    <property type="match status" value="1"/>
</dbReference>
<name>A0A1I5D4M2_PSUAM</name>
<accession>A0A1I5D4M2</accession>
<dbReference type="Gene3D" id="3.40.250.10">
    <property type="entry name" value="Rhodanese-like domain"/>
    <property type="match status" value="2"/>
</dbReference>
<dbReference type="CDD" id="cd07724">
    <property type="entry name" value="POD-like_MBL-fold"/>
    <property type="match status" value="1"/>
</dbReference>
<dbReference type="Proteomes" id="UP000199614">
    <property type="component" value="Unassembled WGS sequence"/>
</dbReference>
<dbReference type="GO" id="GO:0070813">
    <property type="term" value="P:hydrogen sulfide metabolic process"/>
    <property type="evidence" value="ECO:0007669"/>
    <property type="project" value="TreeGrafter"/>
</dbReference>
<dbReference type="STRING" id="260086.SAMN05216207_102522"/>
<evidence type="ECO:0000259" key="2">
    <source>
        <dbReference type="PROSITE" id="PS50206"/>
    </source>
</evidence>
<dbReference type="InterPro" id="IPR036873">
    <property type="entry name" value="Rhodanese-like_dom_sf"/>
</dbReference>
<evidence type="ECO:0000256" key="1">
    <source>
        <dbReference type="ARBA" id="ARBA00022723"/>
    </source>
</evidence>
<dbReference type="GO" id="GO:0046872">
    <property type="term" value="F:metal ion binding"/>
    <property type="evidence" value="ECO:0007669"/>
    <property type="project" value="UniProtKB-KW"/>
</dbReference>